<comment type="caution">
    <text evidence="1">The sequence shown here is derived from an EMBL/GenBank/DDBJ whole genome shotgun (WGS) entry which is preliminary data.</text>
</comment>
<evidence type="ECO:0000313" key="2">
    <source>
        <dbReference type="Proteomes" id="UP001597441"/>
    </source>
</evidence>
<accession>A0ABW5JRB0</accession>
<evidence type="ECO:0008006" key="3">
    <source>
        <dbReference type="Google" id="ProtNLM"/>
    </source>
</evidence>
<gene>
    <name evidence="1" type="ORF">ACFSQS_08300</name>
</gene>
<keyword evidence="2" id="KW-1185">Reference proteome</keyword>
<proteinExistence type="predicted"/>
<protein>
    <recommendedName>
        <fullName evidence="3">WD40-like Beta Propeller Repeat</fullName>
    </recommendedName>
</protein>
<name>A0ABW5JRB0_9FLAO</name>
<dbReference type="EMBL" id="JBHULK010000002">
    <property type="protein sequence ID" value="MFD2535101.1"/>
    <property type="molecule type" value="Genomic_DNA"/>
</dbReference>
<sequence length="146" mass="16213">MKIKMFLSIIALCIVSCTSNENDELPIYPSFGSEIEVTINGLTFDAMEPFISSDGNYLFFNNLNDGINTKLYYATKINDSTFNYVGELTGANQTTTPHLDAVADMDSNGNFYWTSTRNYPTELENLFHGTFNAGNVNGIGRVKGDF</sequence>
<evidence type="ECO:0000313" key="1">
    <source>
        <dbReference type="EMBL" id="MFD2535101.1"/>
    </source>
</evidence>
<dbReference type="Proteomes" id="UP001597441">
    <property type="component" value="Unassembled WGS sequence"/>
</dbReference>
<organism evidence="1 2">
    <name type="scientific">Gelatiniphilus marinus</name>
    <dbReference type="NCBI Taxonomy" id="1759464"/>
    <lineage>
        <taxon>Bacteria</taxon>
        <taxon>Pseudomonadati</taxon>
        <taxon>Bacteroidota</taxon>
        <taxon>Flavobacteriia</taxon>
        <taxon>Flavobacteriales</taxon>
        <taxon>Flavobacteriaceae</taxon>
        <taxon>Gelatiniphilus</taxon>
    </lineage>
</organism>
<reference evidence="2" key="1">
    <citation type="journal article" date="2019" name="Int. J. Syst. Evol. Microbiol.">
        <title>The Global Catalogue of Microorganisms (GCM) 10K type strain sequencing project: providing services to taxonomists for standard genome sequencing and annotation.</title>
        <authorList>
            <consortium name="The Broad Institute Genomics Platform"/>
            <consortium name="The Broad Institute Genome Sequencing Center for Infectious Disease"/>
            <person name="Wu L."/>
            <person name="Ma J."/>
        </authorList>
    </citation>
    <scope>NUCLEOTIDE SEQUENCE [LARGE SCALE GENOMIC DNA]</scope>
    <source>
        <strain evidence="2">KCTC 42903</strain>
    </source>
</reference>
<dbReference type="RefSeq" id="WP_388016925.1">
    <property type="nucleotide sequence ID" value="NZ_JBHUDT010000002.1"/>
</dbReference>